<dbReference type="GO" id="GO:0006629">
    <property type="term" value="P:lipid metabolic process"/>
    <property type="evidence" value="ECO:0007669"/>
    <property type="project" value="InterPro"/>
</dbReference>
<dbReference type="InterPro" id="IPR029058">
    <property type="entry name" value="AB_hydrolase_fold"/>
</dbReference>
<organism evidence="2 3">
    <name type="scientific">Chitinophaga dinghuensis</name>
    <dbReference type="NCBI Taxonomy" id="1539050"/>
    <lineage>
        <taxon>Bacteria</taxon>
        <taxon>Pseudomonadati</taxon>
        <taxon>Bacteroidota</taxon>
        <taxon>Chitinophagia</taxon>
        <taxon>Chitinophagales</taxon>
        <taxon>Chitinophagaceae</taxon>
        <taxon>Chitinophaga</taxon>
    </lineage>
</organism>
<comment type="caution">
    <text evidence="2">The sequence shown here is derived from an EMBL/GenBank/DDBJ whole genome shotgun (WGS) entry which is preliminary data.</text>
</comment>
<dbReference type="InterPro" id="IPR002921">
    <property type="entry name" value="Fungal_lipase-type"/>
</dbReference>
<reference evidence="2 3" key="1">
    <citation type="submission" date="2018-06" db="EMBL/GenBank/DDBJ databases">
        <title>Genomic Encyclopedia of Archaeal and Bacterial Type Strains, Phase II (KMG-II): from individual species to whole genera.</title>
        <authorList>
            <person name="Goeker M."/>
        </authorList>
    </citation>
    <scope>NUCLEOTIDE SEQUENCE [LARGE SCALE GENOMIC DNA]</scope>
    <source>
        <strain evidence="2 3">DSM 29821</strain>
    </source>
</reference>
<evidence type="ECO:0000313" key="2">
    <source>
        <dbReference type="EMBL" id="RAJ81816.1"/>
    </source>
</evidence>
<dbReference type="AlphaFoldDB" id="A0A327W0P2"/>
<evidence type="ECO:0000313" key="3">
    <source>
        <dbReference type="Proteomes" id="UP000249819"/>
    </source>
</evidence>
<dbReference type="PANTHER" id="PTHR45856:SF11">
    <property type="entry name" value="FUNGAL LIPASE-LIKE DOMAIN-CONTAINING PROTEIN"/>
    <property type="match status" value="1"/>
</dbReference>
<keyword evidence="3" id="KW-1185">Reference proteome</keyword>
<name>A0A327W0P2_9BACT</name>
<dbReference type="PANTHER" id="PTHR45856">
    <property type="entry name" value="ALPHA/BETA-HYDROLASES SUPERFAMILY PROTEIN"/>
    <property type="match status" value="1"/>
</dbReference>
<dbReference type="InterPro" id="IPR051218">
    <property type="entry name" value="Sec_MonoDiacylglyc_Lipase"/>
</dbReference>
<evidence type="ECO:0000259" key="1">
    <source>
        <dbReference type="Pfam" id="PF01764"/>
    </source>
</evidence>
<protein>
    <submittedName>
        <fullName evidence="2">Lipase (Class 3)</fullName>
    </submittedName>
</protein>
<proteinExistence type="predicted"/>
<sequence length="367" mass="42164">MLYRISVICFLIFTFAVKQLTAQHLHPYFNAAEYKQMLAIIDRSGDSPWTKAVTPYPENCQMVYRSPEVGMKNRWDLWLRNDDVAIIHIRGTNGTAVSWMENFYAGMIPATGHFQLNDSTRFDYKLSNDPQAYVHAGWMIGLASMGPDIADKIKDCYRKGIHEFIIMGHSQGGVIAFLVRSYLAYREDIPKDIVFKTISSGAPKPGNLNYVYDYDYITRNGWGLRVVNARDWVPETPFSVQTTRDFTTVNPFTDIKSALKEQKWAARVALSYLYGRLDRPSKRASRRLQRVLGKMLSKKVRTVLPGYQPPTFAQRHSYATAGTPVILYPVNGYDEKFPFDGKNIFTHHMLKPYLWLTQQIYDTPAQP</sequence>
<dbReference type="OrthoDB" id="927373at2"/>
<dbReference type="Proteomes" id="UP000249819">
    <property type="component" value="Unassembled WGS sequence"/>
</dbReference>
<dbReference type="EMBL" id="QLMA01000004">
    <property type="protein sequence ID" value="RAJ81816.1"/>
    <property type="molecule type" value="Genomic_DNA"/>
</dbReference>
<feature type="domain" description="Fungal lipase-type" evidence="1">
    <location>
        <begin position="87"/>
        <end position="239"/>
    </location>
</feature>
<dbReference type="Gene3D" id="3.40.50.1820">
    <property type="entry name" value="alpha/beta hydrolase"/>
    <property type="match status" value="1"/>
</dbReference>
<gene>
    <name evidence="2" type="ORF">CLV59_10441</name>
</gene>
<accession>A0A327W0P2</accession>
<dbReference type="SUPFAM" id="SSF53474">
    <property type="entry name" value="alpha/beta-Hydrolases"/>
    <property type="match status" value="1"/>
</dbReference>
<dbReference type="Pfam" id="PF01764">
    <property type="entry name" value="Lipase_3"/>
    <property type="match status" value="1"/>
</dbReference>